<dbReference type="AlphaFoldDB" id="A0A060CDR2"/>
<feature type="non-terminal residue" evidence="1">
    <location>
        <position position="1"/>
    </location>
</feature>
<proteinExistence type="predicted"/>
<reference evidence="1" key="1">
    <citation type="journal article" date="2013" name="Environ. Microbiol.">
        <title>Seasonally variable intestinal metagenomes of the red palm weevil (Rhynchophorus ferrugineus).</title>
        <authorList>
            <person name="Jia S."/>
            <person name="Zhang X."/>
            <person name="Zhang G."/>
            <person name="Yin A."/>
            <person name="Zhang S."/>
            <person name="Li F."/>
            <person name="Wang L."/>
            <person name="Zhao D."/>
            <person name="Yun Q."/>
            <person name="Tala"/>
            <person name="Wang J."/>
            <person name="Sun G."/>
            <person name="Baabdullah M."/>
            <person name="Yu X."/>
            <person name="Hu S."/>
            <person name="Al-Mssallem I.S."/>
            <person name="Yu J."/>
        </authorList>
    </citation>
    <scope>NUCLEOTIDE SEQUENCE</scope>
</reference>
<name>A0A060CDR2_9MYCO</name>
<dbReference type="InterPro" id="IPR029063">
    <property type="entry name" value="SAM-dependent_MTases_sf"/>
</dbReference>
<dbReference type="PANTHER" id="PTHR40036:SF1">
    <property type="entry name" value="MACROCIN O-METHYLTRANSFERASE"/>
    <property type="match status" value="1"/>
</dbReference>
<evidence type="ECO:0000313" key="1">
    <source>
        <dbReference type="EMBL" id="AIA91175.1"/>
    </source>
</evidence>
<dbReference type="EMBL" id="KF123865">
    <property type="protein sequence ID" value="AIA91175.1"/>
    <property type="molecule type" value="Genomic_DNA"/>
</dbReference>
<sequence length="135" mass="14992">GLRSAAFASKRFASATMIRERDTLLLKALKHSPPEGLICEFGVYKGHTLLIIAGATKRPVYGFDSFEGLPESWRPGFDKGTFKIEAKEIPKAPGNVKLYLGLFETTIPAMLQDDTRHAAFLHIDCDLYSSTKMRS</sequence>
<organism evidence="1">
    <name type="scientific">uncultured Mycobacterium sp</name>
    <dbReference type="NCBI Taxonomy" id="171292"/>
    <lineage>
        <taxon>Bacteria</taxon>
        <taxon>Bacillati</taxon>
        <taxon>Actinomycetota</taxon>
        <taxon>Actinomycetes</taxon>
        <taxon>Mycobacteriales</taxon>
        <taxon>Mycobacteriaceae</taxon>
        <taxon>Mycobacterium</taxon>
        <taxon>environmental samples</taxon>
    </lineage>
</organism>
<protein>
    <submittedName>
        <fullName evidence="1">CAZy families GT2 protein</fullName>
    </submittedName>
</protein>
<dbReference type="PANTHER" id="PTHR40036">
    <property type="entry name" value="MACROCIN O-METHYLTRANSFERASE"/>
    <property type="match status" value="1"/>
</dbReference>
<dbReference type="Pfam" id="PF05711">
    <property type="entry name" value="TylF"/>
    <property type="match status" value="1"/>
</dbReference>
<dbReference type="InterPro" id="IPR008884">
    <property type="entry name" value="TylF_MeTrfase"/>
</dbReference>
<accession>A0A060CDR2</accession>
<dbReference type="Gene3D" id="3.40.50.150">
    <property type="entry name" value="Vaccinia Virus protein VP39"/>
    <property type="match status" value="1"/>
</dbReference>